<feature type="domain" description="Integrase catalytic" evidence="15">
    <location>
        <begin position="1103"/>
        <end position="1270"/>
    </location>
</feature>
<dbReference type="Pfam" id="PF17921">
    <property type="entry name" value="Integrase_H2C2"/>
    <property type="match status" value="1"/>
</dbReference>
<dbReference type="EMBL" id="SZYD01000006">
    <property type="protein sequence ID" value="KAD5961150.1"/>
    <property type="molecule type" value="Genomic_DNA"/>
</dbReference>
<dbReference type="CDD" id="cd09274">
    <property type="entry name" value="RNase_HI_RT_Ty3"/>
    <property type="match status" value="1"/>
</dbReference>
<dbReference type="CDD" id="cd01647">
    <property type="entry name" value="RT_LTR"/>
    <property type="match status" value="1"/>
</dbReference>
<dbReference type="OrthoDB" id="117622at2759"/>
<feature type="domain" description="Reverse transcriptase" evidence="14">
    <location>
        <begin position="618"/>
        <end position="797"/>
    </location>
</feature>
<dbReference type="InterPro" id="IPR041577">
    <property type="entry name" value="RT_RNaseH_2"/>
</dbReference>
<sequence length="1340" mass="151720">MTTRSQELETTLKDHGRAISDLQATLASLMKQQEHAMKQQEHSLKQQEEILRAFKDYSNSGSANHSSSGGGGHGSNPFHEDSRGGNRPMRIGKVEFPRFSGEGVEAWIYRCEHFFAIDETPDDMKLRYAVIHLEGDAIQWHQAFMKTRGATVVELPWTDYVRAISARFSNAMFEDPMEEIASLTQTDDLHTLNTSFDALLNKVTLSESQVVSLYLKALKPEIRGPVKMFKPKTLHETYGLAKIQDNNHRLLDTKWKPERGGPPSQRPSHDPNRIIPPTNATKLPILPTPPKPPNSLPPKPYNNTPRRLSSKELELKRSKGECFWCTEKFVPGHKCSRKQLFLIEVEDADEPDEPEQVEDEEEEHLISIHALTGLPSYSTMRVKGSMGTRQLHILIDSGSTHNFIDIRLAKKLQCPVSDIHPIQVSVADGKQLTATQLCTGFQWTMQGRWFTTEVLLISLENYDMILGVQWLLPLQDILWNFQKMTMQFTVDGHICELRGIHTNKATMCALTIATEALESQARKGAVHMYSLQLTGKEMEPMHKSKVVTEGPMAGHHQRWQALVQDFQDVFEVPKELPPARELDHRITLKEGTAPISQKPYRYPAIQKDVIERTTRELLDTGVIRNSHSSFAAPVVLVKKKDGQWRMCMDYRRLNEATVKDKFPIPLIEELLDELGGASIFSKLDLRAGYHQVRMAPEDVHKTAFRTHEGHFEFLVMPFGLTNAPATFQALMNSVFKTMLRKGVLVFFDDILVYSQDEGQHEQHLRRVLETMRQHRLFAKESKCVFGGQAVEYLGHVISAAGVTTDPGKIEAIQQWPVPKTLKELRGFLGLTGYYRRFIRSFGLIAKPLTELLKKDAFGWGEGPRDAFDRLKAALSSAPVLALPDFNKTFVVETDASACGLGAVLMQEHHPIAFISKALSAKQQALSVYEKELLAILMAVKQWHYYLIPAHFIIRTDQRSLKHLLTQKVTTPLQHKWLAKLMGYDYTIEYKQGRENVAADALSRVQGATLFTTTLSQIEPLLLQQVIESQQQDEQLQAMINKLKNGEPLPKLQWNGKWEATATVQGIKGMFYWKGIAKKVRETVRKCDVCSRAKHENIATPGLLQPLPIPDAIFSDISMDFIGGLPKVKGKDTIFVVVDRLSKYNHFMVLGHPFTAKDVAQVFLDSVYRLHGCPASIISDRDPIFLSSFWKEFLSLQGVESKLSTAYHPQTDGQTEVVNRCLECYLRCMVMDRPHTWDNKIDIVICSYDDQFMVIATQIGTMGTIMHARKEEGMLNNPTFNVSVIFGKRDEPMLLACARQLIEHISNSGSSKPLTLSLGLKDHSKETLKIIVSAVIENRLW</sequence>
<evidence type="ECO:0000256" key="6">
    <source>
        <dbReference type="ARBA" id="ARBA00022801"/>
    </source>
</evidence>
<dbReference type="Gene3D" id="3.30.420.10">
    <property type="entry name" value="Ribonuclease H-like superfamily/Ribonuclease H"/>
    <property type="match status" value="1"/>
</dbReference>
<dbReference type="GO" id="GO:0015074">
    <property type="term" value="P:DNA integration"/>
    <property type="evidence" value="ECO:0007669"/>
    <property type="project" value="UniProtKB-KW"/>
</dbReference>
<keyword evidence="8" id="KW-0694">RNA-binding</keyword>
<accession>A0A5N6P839</accession>
<dbReference type="PROSITE" id="PS50994">
    <property type="entry name" value="INTEGRASE"/>
    <property type="match status" value="1"/>
</dbReference>
<evidence type="ECO:0000256" key="10">
    <source>
        <dbReference type="ARBA" id="ARBA00022918"/>
    </source>
</evidence>
<dbReference type="PROSITE" id="PS00141">
    <property type="entry name" value="ASP_PROTEASE"/>
    <property type="match status" value="1"/>
</dbReference>
<dbReference type="FunFam" id="3.10.10.10:FF:000007">
    <property type="entry name" value="Retrovirus-related Pol polyprotein from transposon 17.6-like Protein"/>
    <property type="match status" value="1"/>
</dbReference>
<evidence type="ECO:0000256" key="12">
    <source>
        <dbReference type="SAM" id="Coils"/>
    </source>
</evidence>
<keyword evidence="1" id="KW-0645">Protease</keyword>
<dbReference type="GO" id="GO:0004190">
    <property type="term" value="F:aspartic-type endopeptidase activity"/>
    <property type="evidence" value="ECO:0007669"/>
    <property type="project" value="InterPro"/>
</dbReference>
<comment type="caution">
    <text evidence="16">The sequence shown here is derived from an EMBL/GenBank/DDBJ whole genome shotgun (WGS) entry which is preliminary data.</text>
</comment>
<feature type="region of interest" description="Disordered" evidence="13">
    <location>
        <begin position="253"/>
        <end position="307"/>
    </location>
</feature>
<evidence type="ECO:0000313" key="17">
    <source>
        <dbReference type="Proteomes" id="UP000326396"/>
    </source>
</evidence>
<dbReference type="Pfam" id="PF00078">
    <property type="entry name" value="RVT_1"/>
    <property type="match status" value="1"/>
</dbReference>
<dbReference type="Proteomes" id="UP000326396">
    <property type="component" value="Linkage Group LG14"/>
</dbReference>
<evidence type="ECO:0000256" key="3">
    <source>
        <dbReference type="ARBA" id="ARBA00022695"/>
    </source>
</evidence>
<dbReference type="GO" id="GO:0003723">
    <property type="term" value="F:RNA binding"/>
    <property type="evidence" value="ECO:0007669"/>
    <property type="project" value="UniProtKB-KW"/>
</dbReference>
<evidence type="ECO:0000256" key="8">
    <source>
        <dbReference type="ARBA" id="ARBA00022884"/>
    </source>
</evidence>
<dbReference type="PROSITE" id="PS50878">
    <property type="entry name" value="RT_POL"/>
    <property type="match status" value="1"/>
</dbReference>
<keyword evidence="11" id="KW-0511">Multifunctional enzyme</keyword>
<dbReference type="InterPro" id="IPR001584">
    <property type="entry name" value="Integrase_cat-core"/>
</dbReference>
<proteinExistence type="predicted"/>
<dbReference type="Pfam" id="PF08284">
    <property type="entry name" value="RVP_2"/>
    <property type="match status" value="1"/>
</dbReference>
<dbReference type="Gene3D" id="3.30.70.270">
    <property type="match status" value="2"/>
</dbReference>
<evidence type="ECO:0000256" key="13">
    <source>
        <dbReference type="SAM" id="MobiDB-lite"/>
    </source>
</evidence>
<keyword evidence="3" id="KW-0548">Nucleotidyltransferase</keyword>
<dbReference type="InterPro" id="IPR041588">
    <property type="entry name" value="Integrase_H2C2"/>
</dbReference>
<feature type="compositionally biased region" description="Low complexity" evidence="13">
    <location>
        <begin position="58"/>
        <end position="67"/>
    </location>
</feature>
<dbReference type="InterPro" id="IPR021109">
    <property type="entry name" value="Peptidase_aspartic_dom_sf"/>
</dbReference>
<keyword evidence="12" id="KW-0175">Coiled coil</keyword>
<evidence type="ECO:0000256" key="9">
    <source>
        <dbReference type="ARBA" id="ARBA00022908"/>
    </source>
</evidence>
<dbReference type="Gene3D" id="2.40.70.10">
    <property type="entry name" value="Acid Proteases"/>
    <property type="match status" value="1"/>
</dbReference>
<dbReference type="GO" id="GO:0003964">
    <property type="term" value="F:RNA-directed DNA polymerase activity"/>
    <property type="evidence" value="ECO:0007669"/>
    <property type="project" value="UniProtKB-KW"/>
</dbReference>
<dbReference type="SUPFAM" id="SSF53098">
    <property type="entry name" value="Ribonuclease H-like"/>
    <property type="match status" value="1"/>
</dbReference>
<dbReference type="InterPro" id="IPR036397">
    <property type="entry name" value="RNaseH_sf"/>
</dbReference>
<evidence type="ECO:0000259" key="14">
    <source>
        <dbReference type="PROSITE" id="PS50878"/>
    </source>
</evidence>
<dbReference type="Pfam" id="PF17919">
    <property type="entry name" value="RT_RNaseH_2"/>
    <property type="match status" value="1"/>
</dbReference>
<dbReference type="GO" id="GO:0006508">
    <property type="term" value="P:proteolysis"/>
    <property type="evidence" value="ECO:0007669"/>
    <property type="project" value="UniProtKB-KW"/>
</dbReference>
<dbReference type="InterPro" id="IPR012337">
    <property type="entry name" value="RNaseH-like_sf"/>
</dbReference>
<dbReference type="InterPro" id="IPR001969">
    <property type="entry name" value="Aspartic_peptidase_AS"/>
</dbReference>
<dbReference type="Pfam" id="PF19259">
    <property type="entry name" value="Ty3_capsid"/>
    <property type="match status" value="1"/>
</dbReference>
<dbReference type="PANTHER" id="PTHR37984">
    <property type="entry name" value="PROTEIN CBG26694"/>
    <property type="match status" value="1"/>
</dbReference>
<organism evidence="16 17">
    <name type="scientific">Mikania micrantha</name>
    <name type="common">bitter vine</name>
    <dbReference type="NCBI Taxonomy" id="192012"/>
    <lineage>
        <taxon>Eukaryota</taxon>
        <taxon>Viridiplantae</taxon>
        <taxon>Streptophyta</taxon>
        <taxon>Embryophyta</taxon>
        <taxon>Tracheophyta</taxon>
        <taxon>Spermatophyta</taxon>
        <taxon>Magnoliopsida</taxon>
        <taxon>eudicotyledons</taxon>
        <taxon>Gunneridae</taxon>
        <taxon>Pentapetalae</taxon>
        <taxon>asterids</taxon>
        <taxon>campanulids</taxon>
        <taxon>Asterales</taxon>
        <taxon>Asteraceae</taxon>
        <taxon>Asteroideae</taxon>
        <taxon>Heliantheae alliance</taxon>
        <taxon>Eupatorieae</taxon>
        <taxon>Mikania</taxon>
    </lineage>
</organism>
<dbReference type="GO" id="GO:0004519">
    <property type="term" value="F:endonuclease activity"/>
    <property type="evidence" value="ECO:0007669"/>
    <property type="project" value="UniProtKB-KW"/>
</dbReference>
<dbReference type="InterPro" id="IPR043128">
    <property type="entry name" value="Rev_trsase/Diguanyl_cyclase"/>
</dbReference>
<dbReference type="InterPro" id="IPR043502">
    <property type="entry name" value="DNA/RNA_pol_sf"/>
</dbReference>
<evidence type="ECO:0000256" key="7">
    <source>
        <dbReference type="ARBA" id="ARBA00022842"/>
    </source>
</evidence>
<keyword evidence="17" id="KW-1185">Reference proteome</keyword>
<keyword evidence="2" id="KW-0808">Transferase</keyword>
<evidence type="ECO:0000256" key="4">
    <source>
        <dbReference type="ARBA" id="ARBA00022722"/>
    </source>
</evidence>
<gene>
    <name evidence="16" type="ORF">E3N88_12623</name>
</gene>
<dbReference type="SUPFAM" id="SSF50630">
    <property type="entry name" value="Acid proteases"/>
    <property type="match status" value="1"/>
</dbReference>
<dbReference type="FunFam" id="3.30.70.270:FF:000020">
    <property type="entry name" value="Transposon Tf2-6 polyprotein-like Protein"/>
    <property type="match status" value="1"/>
</dbReference>
<protein>
    <submittedName>
        <fullName evidence="16">Uncharacterized protein</fullName>
    </submittedName>
</protein>
<evidence type="ECO:0000256" key="2">
    <source>
        <dbReference type="ARBA" id="ARBA00022679"/>
    </source>
</evidence>
<reference evidence="16 17" key="1">
    <citation type="submission" date="2019-05" db="EMBL/GenBank/DDBJ databases">
        <title>Mikania micrantha, genome provides insights into the molecular mechanism of rapid growth.</title>
        <authorList>
            <person name="Liu B."/>
        </authorList>
    </citation>
    <scope>NUCLEOTIDE SEQUENCE [LARGE SCALE GENOMIC DNA]</scope>
    <source>
        <strain evidence="16">NLD-2019</strain>
        <tissue evidence="16">Leaf</tissue>
    </source>
</reference>
<dbReference type="Gene3D" id="3.10.10.10">
    <property type="entry name" value="HIV Type 1 Reverse Transcriptase, subunit A, domain 1"/>
    <property type="match status" value="1"/>
</dbReference>
<dbReference type="InterPro" id="IPR050951">
    <property type="entry name" value="Retrovirus_Pol_polyprotein"/>
</dbReference>
<feature type="coiled-coil region" evidence="12">
    <location>
        <begin position="12"/>
        <end position="50"/>
    </location>
</feature>
<keyword evidence="7" id="KW-0460">Magnesium</keyword>
<dbReference type="InterPro" id="IPR000477">
    <property type="entry name" value="RT_dom"/>
</dbReference>
<dbReference type="CDD" id="cd00303">
    <property type="entry name" value="retropepsin_like"/>
    <property type="match status" value="1"/>
</dbReference>
<dbReference type="SUPFAM" id="SSF56672">
    <property type="entry name" value="DNA/RNA polymerases"/>
    <property type="match status" value="1"/>
</dbReference>
<feature type="region of interest" description="Disordered" evidence="13">
    <location>
        <begin position="58"/>
        <end position="89"/>
    </location>
</feature>
<keyword evidence="4" id="KW-0540">Nuclease</keyword>
<dbReference type="InterPro" id="IPR045358">
    <property type="entry name" value="Ty3_capsid"/>
</dbReference>
<keyword evidence="9" id="KW-0229">DNA integration</keyword>
<evidence type="ECO:0000256" key="11">
    <source>
        <dbReference type="ARBA" id="ARBA00023268"/>
    </source>
</evidence>
<evidence type="ECO:0000313" key="16">
    <source>
        <dbReference type="EMBL" id="KAD5961150.1"/>
    </source>
</evidence>
<evidence type="ECO:0000256" key="1">
    <source>
        <dbReference type="ARBA" id="ARBA00022670"/>
    </source>
</evidence>
<keyword evidence="6" id="KW-0378">Hydrolase</keyword>
<feature type="compositionally biased region" description="Pro residues" evidence="13">
    <location>
        <begin position="286"/>
        <end position="300"/>
    </location>
</feature>
<dbReference type="Pfam" id="PF10178">
    <property type="entry name" value="PAC3"/>
    <property type="match status" value="1"/>
</dbReference>
<dbReference type="InterPro" id="IPR018788">
    <property type="entry name" value="Proteasome_assmbl_chp_3"/>
</dbReference>
<dbReference type="PANTHER" id="PTHR37984:SF5">
    <property type="entry name" value="PROTEIN NYNRIN-LIKE"/>
    <property type="match status" value="1"/>
</dbReference>
<evidence type="ECO:0000256" key="5">
    <source>
        <dbReference type="ARBA" id="ARBA00022759"/>
    </source>
</evidence>
<dbReference type="GO" id="GO:0043248">
    <property type="term" value="P:proteasome assembly"/>
    <property type="evidence" value="ECO:0007669"/>
    <property type="project" value="InterPro"/>
</dbReference>
<keyword evidence="5" id="KW-0255">Endonuclease</keyword>
<name>A0A5N6P839_9ASTR</name>
<evidence type="ECO:0000259" key="15">
    <source>
        <dbReference type="PROSITE" id="PS50994"/>
    </source>
</evidence>
<keyword evidence="10" id="KW-0695">RNA-directed DNA polymerase</keyword>